<protein>
    <recommendedName>
        <fullName evidence="2">Hyaluronan/mRNA-binding protein domain-containing protein</fullName>
    </recommendedName>
</protein>
<feature type="compositionally biased region" description="Polar residues" evidence="1">
    <location>
        <begin position="1"/>
        <end position="10"/>
    </location>
</feature>
<reference evidence="4" key="1">
    <citation type="journal article" date="2014" name="Proc. Natl. Acad. Sci. U.S.A.">
        <title>Extensive sampling of basidiomycete genomes demonstrates inadequacy of the white-rot/brown-rot paradigm for wood decay fungi.</title>
        <authorList>
            <person name="Riley R."/>
            <person name="Salamov A.A."/>
            <person name="Brown D.W."/>
            <person name="Nagy L.G."/>
            <person name="Floudas D."/>
            <person name="Held B.W."/>
            <person name="Levasseur A."/>
            <person name="Lombard V."/>
            <person name="Morin E."/>
            <person name="Otillar R."/>
            <person name="Lindquist E.A."/>
            <person name="Sun H."/>
            <person name="LaButti K.M."/>
            <person name="Schmutz J."/>
            <person name="Jabbour D."/>
            <person name="Luo H."/>
            <person name="Baker S.E."/>
            <person name="Pisabarro A.G."/>
            <person name="Walton J.D."/>
            <person name="Blanchette R.A."/>
            <person name="Henrissat B."/>
            <person name="Martin F."/>
            <person name="Cullen D."/>
            <person name="Hibbett D.S."/>
            <person name="Grigoriev I.V."/>
        </authorList>
    </citation>
    <scope>NUCLEOTIDE SEQUENCE [LARGE SCALE GENOMIC DNA]</scope>
    <source>
        <strain evidence="4">FD-172 SS1</strain>
    </source>
</reference>
<dbReference type="OrthoDB" id="2562681at2759"/>
<feature type="region of interest" description="Disordered" evidence="1">
    <location>
        <begin position="1"/>
        <end position="42"/>
    </location>
</feature>
<dbReference type="Pfam" id="PF04774">
    <property type="entry name" value="HABP4_PAI-RBP1"/>
    <property type="match status" value="1"/>
</dbReference>
<evidence type="ECO:0000313" key="3">
    <source>
        <dbReference type="EMBL" id="KDQ18312.1"/>
    </source>
</evidence>
<dbReference type="Proteomes" id="UP000027195">
    <property type="component" value="Unassembled WGS sequence"/>
</dbReference>
<dbReference type="EMBL" id="KL198021">
    <property type="protein sequence ID" value="KDQ18312.1"/>
    <property type="molecule type" value="Genomic_DNA"/>
</dbReference>
<keyword evidence="4" id="KW-1185">Reference proteome</keyword>
<dbReference type="STRING" id="930990.A0A067N2I6"/>
<feature type="compositionally biased region" description="Basic and acidic residues" evidence="1">
    <location>
        <begin position="13"/>
        <end position="28"/>
    </location>
</feature>
<accession>A0A067N2I6</accession>
<proteinExistence type="predicted"/>
<evidence type="ECO:0000256" key="1">
    <source>
        <dbReference type="SAM" id="MobiDB-lite"/>
    </source>
</evidence>
<sequence>MTRTLRSTSPRALKKDRSESKSGMDKSVRKNGAGAHSWGSLDDEAELERAALADEDLDQVQEVAHSPVRSESSDAVPHSPISEEDKELAKSARQGVFKKGSNVDLNTIARSSSAAATTH</sequence>
<feature type="domain" description="Hyaluronan/mRNA-binding protein" evidence="2">
    <location>
        <begin position="20"/>
        <end position="80"/>
    </location>
</feature>
<evidence type="ECO:0000313" key="4">
    <source>
        <dbReference type="Proteomes" id="UP000027195"/>
    </source>
</evidence>
<name>A0A067N2I6_BOTB1</name>
<dbReference type="InterPro" id="IPR006861">
    <property type="entry name" value="HABP4_PAIRBP1-bd"/>
</dbReference>
<feature type="region of interest" description="Disordered" evidence="1">
    <location>
        <begin position="56"/>
        <end position="95"/>
    </location>
</feature>
<evidence type="ECO:0000259" key="2">
    <source>
        <dbReference type="Pfam" id="PF04774"/>
    </source>
</evidence>
<dbReference type="InParanoid" id="A0A067N2I6"/>
<feature type="compositionally biased region" description="Basic and acidic residues" evidence="1">
    <location>
        <begin position="81"/>
        <end position="90"/>
    </location>
</feature>
<gene>
    <name evidence="3" type="ORF">BOTBODRAFT_28727</name>
</gene>
<dbReference type="HOGENOM" id="CLU_126710_0_0_1"/>
<dbReference type="AlphaFoldDB" id="A0A067N2I6"/>
<organism evidence="3 4">
    <name type="scientific">Botryobasidium botryosum (strain FD-172 SS1)</name>
    <dbReference type="NCBI Taxonomy" id="930990"/>
    <lineage>
        <taxon>Eukaryota</taxon>
        <taxon>Fungi</taxon>
        <taxon>Dikarya</taxon>
        <taxon>Basidiomycota</taxon>
        <taxon>Agaricomycotina</taxon>
        <taxon>Agaricomycetes</taxon>
        <taxon>Cantharellales</taxon>
        <taxon>Botryobasidiaceae</taxon>
        <taxon>Botryobasidium</taxon>
    </lineage>
</organism>